<dbReference type="OrthoDB" id="9808953at2"/>
<dbReference type="RefSeq" id="WP_086030791.1">
    <property type="nucleotide sequence ID" value="NZ_LAPZ01000007.1"/>
</dbReference>
<proteinExistence type="predicted"/>
<accession>A0A1Y2PDH2</accession>
<dbReference type="InParanoid" id="A0A1Y2PDH2"/>
<organism evidence="2 3">
    <name type="scientific">Tenacibaculum holothuriorum</name>
    <dbReference type="NCBI Taxonomy" id="1635173"/>
    <lineage>
        <taxon>Bacteria</taxon>
        <taxon>Pseudomonadati</taxon>
        <taxon>Bacteroidota</taxon>
        <taxon>Flavobacteriia</taxon>
        <taxon>Flavobacteriales</taxon>
        <taxon>Flavobacteriaceae</taxon>
        <taxon>Tenacibaculum</taxon>
    </lineage>
</organism>
<keyword evidence="3" id="KW-1185">Reference proteome</keyword>
<feature type="signal peptide" evidence="1">
    <location>
        <begin position="1"/>
        <end position="19"/>
    </location>
</feature>
<dbReference type="STRING" id="1635173.WH52_09875"/>
<reference evidence="2 3" key="1">
    <citation type="submission" date="2015-03" db="EMBL/GenBank/DDBJ databases">
        <title>Genome sequence of Tenacibaculum sp. S2-2, isolated from intestinal microbiota of sea cucumber, Apostichopus japonicas.</title>
        <authorList>
            <person name="Shao Z."/>
            <person name="Wang L."/>
            <person name="Li X."/>
        </authorList>
    </citation>
    <scope>NUCLEOTIDE SEQUENCE [LARGE SCALE GENOMIC DNA]</scope>
    <source>
        <strain evidence="2 3">S2-2</strain>
    </source>
</reference>
<protein>
    <recommendedName>
        <fullName evidence="4">Bulb-type lectin domain-containing protein</fullName>
    </recommendedName>
</protein>
<dbReference type="AlphaFoldDB" id="A0A1Y2PDH2"/>
<dbReference type="Proteomes" id="UP000194221">
    <property type="component" value="Unassembled WGS sequence"/>
</dbReference>
<evidence type="ECO:0000313" key="2">
    <source>
        <dbReference type="EMBL" id="OSY87728.1"/>
    </source>
</evidence>
<feature type="chain" id="PRO_5010994260" description="Bulb-type lectin domain-containing protein" evidence="1">
    <location>
        <begin position="20"/>
        <end position="319"/>
    </location>
</feature>
<name>A0A1Y2PDH2_9FLAO</name>
<keyword evidence="1" id="KW-0732">Signal</keyword>
<sequence>MKFKSLILLLIFSTLSIYSQVKIGDNPSSIHNASILELESSDKVLVITRVSTAQMNAITPSNGALVYNTDTNCIYYYNTSWNSLCNSSTKVTTANTPPTGNNTGDFWIDSSNNNSVNLWNGTSWVSIDNNPSRGNGPPMLNTSLTPIAGDVYVDQSNGRIYAYNGTNWVAAGNNSGGNTNINATNGLNSVTNSSGTTIELGGVLIKPTIIETSAINTLAITGLLNGNTNEDDIVTVNRTTGVLRKVSTSNLLREEITEITATNGQLEFTGLNLRGATDKISVYRNGVRISFTIKNNTTIEIEPEAICYQGDQIRIVQFY</sequence>
<dbReference type="EMBL" id="LAPZ01000007">
    <property type="protein sequence ID" value="OSY87728.1"/>
    <property type="molecule type" value="Genomic_DNA"/>
</dbReference>
<gene>
    <name evidence="2" type="ORF">WH52_09875</name>
</gene>
<evidence type="ECO:0000313" key="3">
    <source>
        <dbReference type="Proteomes" id="UP000194221"/>
    </source>
</evidence>
<evidence type="ECO:0000256" key="1">
    <source>
        <dbReference type="SAM" id="SignalP"/>
    </source>
</evidence>
<comment type="caution">
    <text evidence="2">The sequence shown here is derived from an EMBL/GenBank/DDBJ whole genome shotgun (WGS) entry which is preliminary data.</text>
</comment>
<evidence type="ECO:0008006" key="4">
    <source>
        <dbReference type="Google" id="ProtNLM"/>
    </source>
</evidence>